<evidence type="ECO:0000259" key="6">
    <source>
        <dbReference type="SMART" id="SM00644"/>
    </source>
</evidence>
<dbReference type="Proteomes" id="UP000219621">
    <property type="component" value="Unassembled WGS sequence"/>
</dbReference>
<dbReference type="Gene3D" id="3.40.80.10">
    <property type="entry name" value="Peptidoglycan recognition protein-like"/>
    <property type="match status" value="1"/>
</dbReference>
<dbReference type="Gene3D" id="1.10.101.10">
    <property type="entry name" value="PGBD-like superfamily/PGBD"/>
    <property type="match status" value="1"/>
</dbReference>
<evidence type="ECO:0000256" key="3">
    <source>
        <dbReference type="ARBA" id="ARBA00011901"/>
    </source>
</evidence>
<keyword evidence="4" id="KW-0378">Hydrolase</keyword>
<organism evidence="7 8">
    <name type="scientific">Caenispirillum bisanense</name>
    <dbReference type="NCBI Taxonomy" id="414052"/>
    <lineage>
        <taxon>Bacteria</taxon>
        <taxon>Pseudomonadati</taxon>
        <taxon>Pseudomonadota</taxon>
        <taxon>Alphaproteobacteria</taxon>
        <taxon>Rhodospirillales</taxon>
        <taxon>Novispirillaceae</taxon>
        <taxon>Caenispirillum</taxon>
    </lineage>
</organism>
<dbReference type="GO" id="GO:0071555">
    <property type="term" value="P:cell wall organization"/>
    <property type="evidence" value="ECO:0007669"/>
    <property type="project" value="UniProtKB-KW"/>
</dbReference>
<dbReference type="GO" id="GO:0019867">
    <property type="term" value="C:outer membrane"/>
    <property type="evidence" value="ECO:0007669"/>
    <property type="project" value="TreeGrafter"/>
</dbReference>
<dbReference type="CDD" id="cd06583">
    <property type="entry name" value="PGRP"/>
    <property type="match status" value="1"/>
</dbReference>
<evidence type="ECO:0000313" key="7">
    <source>
        <dbReference type="EMBL" id="SOE00861.1"/>
    </source>
</evidence>
<keyword evidence="5" id="KW-0961">Cell wall biogenesis/degradation</keyword>
<dbReference type="Pfam" id="PF01471">
    <property type="entry name" value="PG_binding_1"/>
    <property type="match status" value="1"/>
</dbReference>
<comment type="catalytic activity">
    <reaction evidence="1">
        <text>Hydrolyzes the link between N-acetylmuramoyl residues and L-amino acid residues in certain cell-wall glycopeptides.</text>
        <dbReference type="EC" id="3.5.1.28"/>
    </reaction>
</comment>
<dbReference type="PANTHER" id="PTHR30417:SF1">
    <property type="entry name" value="N-ACETYLMURAMOYL-L-ALANINE AMIDASE AMID"/>
    <property type="match status" value="1"/>
</dbReference>
<feature type="domain" description="N-acetylmuramoyl-L-alanine amidase" evidence="6">
    <location>
        <begin position="10"/>
        <end position="148"/>
    </location>
</feature>
<dbReference type="SMART" id="SM00644">
    <property type="entry name" value="Ami_2"/>
    <property type="match status" value="1"/>
</dbReference>
<gene>
    <name evidence="7" type="ORF">SAMN05421508_11474</name>
</gene>
<dbReference type="PANTHER" id="PTHR30417">
    <property type="entry name" value="N-ACETYLMURAMOYL-L-ALANINE AMIDASE AMID"/>
    <property type="match status" value="1"/>
</dbReference>
<dbReference type="SUPFAM" id="SSF55846">
    <property type="entry name" value="N-acetylmuramoyl-L-alanine amidase-like"/>
    <property type="match status" value="1"/>
</dbReference>
<dbReference type="InterPro" id="IPR002502">
    <property type="entry name" value="Amidase_domain"/>
</dbReference>
<evidence type="ECO:0000256" key="4">
    <source>
        <dbReference type="ARBA" id="ARBA00022801"/>
    </source>
</evidence>
<dbReference type="RefSeq" id="WP_097281402.1">
    <property type="nucleotide sequence ID" value="NZ_OCNJ01000014.1"/>
</dbReference>
<protein>
    <recommendedName>
        <fullName evidence="3">N-acetylmuramoyl-L-alanine amidase</fullName>
        <ecNumber evidence="3">3.5.1.28</ecNumber>
    </recommendedName>
</protein>
<dbReference type="InterPro" id="IPR036366">
    <property type="entry name" value="PGBDSf"/>
</dbReference>
<dbReference type="GO" id="GO:0008745">
    <property type="term" value="F:N-acetylmuramoyl-L-alanine amidase activity"/>
    <property type="evidence" value="ECO:0007669"/>
    <property type="project" value="UniProtKB-EC"/>
</dbReference>
<dbReference type="InterPro" id="IPR002477">
    <property type="entry name" value="Peptidoglycan-bd-like"/>
</dbReference>
<sequence length="247" mass="27024">MVKPPRYARSPNHGPRAEGLRVDMLVLHYTGMRSAQDALKRLCDKSSDVSAHWLVEEDGTLHCLVPEGRRAWHAGVSSWRGRTDINSRSIGVEIVNPGHEFGYRPFPDAQIQAVIGLCRDILARHPTIPARNVVGHSDVAPLRKEDPGELFDWKRLAAEGVGLWPVPAEAVPTAQPGSIAEVQAALSDIGYAVPRTGALDEATSKAIVAFQRHYRPADLSGMPDAETWALIQALRDLVETPRQATEA</sequence>
<dbReference type="EMBL" id="OCNJ01000014">
    <property type="protein sequence ID" value="SOE00861.1"/>
    <property type="molecule type" value="Genomic_DNA"/>
</dbReference>
<reference evidence="7 8" key="1">
    <citation type="submission" date="2017-09" db="EMBL/GenBank/DDBJ databases">
        <authorList>
            <person name="Ehlers B."/>
            <person name="Leendertz F.H."/>
        </authorList>
    </citation>
    <scope>NUCLEOTIDE SEQUENCE [LARGE SCALE GENOMIC DNA]</scope>
    <source>
        <strain evidence="7 8">USBA 140</strain>
    </source>
</reference>
<evidence type="ECO:0000313" key="8">
    <source>
        <dbReference type="Proteomes" id="UP000219621"/>
    </source>
</evidence>
<dbReference type="InterPro" id="IPR036365">
    <property type="entry name" value="PGBD-like_sf"/>
</dbReference>
<dbReference type="SUPFAM" id="SSF47090">
    <property type="entry name" value="PGBD-like"/>
    <property type="match status" value="1"/>
</dbReference>
<dbReference type="OrthoDB" id="9794842at2"/>
<accession>A0A286GZE1</accession>
<dbReference type="EC" id="3.5.1.28" evidence="3"/>
<evidence type="ECO:0000256" key="1">
    <source>
        <dbReference type="ARBA" id="ARBA00001561"/>
    </source>
</evidence>
<keyword evidence="8" id="KW-1185">Reference proteome</keyword>
<evidence type="ECO:0000256" key="2">
    <source>
        <dbReference type="ARBA" id="ARBA00007553"/>
    </source>
</evidence>
<name>A0A286GZE1_9PROT</name>
<dbReference type="GO" id="GO:0009254">
    <property type="term" value="P:peptidoglycan turnover"/>
    <property type="evidence" value="ECO:0007669"/>
    <property type="project" value="TreeGrafter"/>
</dbReference>
<proteinExistence type="inferred from homology"/>
<dbReference type="AlphaFoldDB" id="A0A286GZE1"/>
<dbReference type="Pfam" id="PF01510">
    <property type="entry name" value="Amidase_2"/>
    <property type="match status" value="1"/>
</dbReference>
<dbReference type="GO" id="GO:0009253">
    <property type="term" value="P:peptidoglycan catabolic process"/>
    <property type="evidence" value="ECO:0007669"/>
    <property type="project" value="InterPro"/>
</dbReference>
<dbReference type="InterPro" id="IPR036505">
    <property type="entry name" value="Amidase/PGRP_sf"/>
</dbReference>
<evidence type="ECO:0000256" key="5">
    <source>
        <dbReference type="ARBA" id="ARBA00023316"/>
    </source>
</evidence>
<comment type="similarity">
    <text evidence="2">Belongs to the N-acetylmuramoyl-L-alanine amidase 2 family.</text>
</comment>
<dbReference type="InterPro" id="IPR051206">
    <property type="entry name" value="NAMLAA_amidase_2"/>
</dbReference>